<sequence>MTSNMQEKKLNKSNILNAVIRLVIIVGNIPFVILRIVIKYILLVIKTVQRLVSTRFVVITITNACKLKVLRVFKRLGTTSNYIALKGVEYKKKVAKAFKKVVKMPNKYALKVKNSPQKPKVRYVRKKYKSIALESRLLRSAHVSPNDGRIRNDEIKNFLARVKIFSAGGIFTLLFIVTPITAYSWYHGLPQPGVLVENAQTHKPTRILDRRGVPLYEIYVDKKYTPVALNQIPKNVILATLAVEDHEFFNHNGVRFLSIARAAKVTIVDDTVQGGSTITQQLIKNVLLSPERTMTRKLKEVFLALVVERKYTKEEILELYLNNIPYGGTAWGIQSASQKFFGKDVGDLTLGEAAFLAGLPSSPSSYVSYASDIDLARSRQKLVLDRMEELKIITSKQNVDALGEDLKFVEQAEYIKAPHFVAYVRKELEKKYGRNMVESGGLTVKTSLDLDLHNRLQEVVAEEVAKSGNLNIGNGALVVLDPKSGEILAYVGSIDYFKEGWGAYDVIMAMRQPGSAIKVVTYALALERGFTSASPIVDAPLTIQLGGGQTYKPVNYDGKYHGTVTLRSALANSYNIPAVKMVKEVGPDNMVTLGNKMGLKNWQVDDTYGYSVTLGGKETRLLDLTNVYATLARGGIYRPTTPFISVKDANGFELYAEDAREQEKVLSPESVYIMSSILTDNFARTPAFGSRSSLYIPGRTVAVKTGTTDEKRDNYTVGYTPSFVVGVWVGNNDNTPMNPYLASGVSGAASIWNRAMHIVLEGSKNEEFSVPNGVFVKIDSACGRSEVFVKGSKIPNLCPVEDKDKKDETKKKD</sequence>
<keyword evidence="4" id="KW-1003">Cell membrane</keyword>
<gene>
    <name evidence="20" type="ORF">COT50_03615</name>
</gene>
<dbReference type="InterPro" id="IPR012338">
    <property type="entry name" value="Beta-lactam/transpept-like"/>
</dbReference>
<keyword evidence="11" id="KW-0573">Peptidoglycan synthesis</keyword>
<evidence type="ECO:0000256" key="17">
    <source>
        <dbReference type="SAM" id="Phobius"/>
    </source>
</evidence>
<evidence type="ECO:0000256" key="14">
    <source>
        <dbReference type="ARBA" id="ARBA00023316"/>
    </source>
</evidence>
<dbReference type="GO" id="GO:0008658">
    <property type="term" value="F:penicillin binding"/>
    <property type="evidence" value="ECO:0007669"/>
    <property type="project" value="InterPro"/>
</dbReference>
<evidence type="ECO:0000256" key="15">
    <source>
        <dbReference type="ARBA" id="ARBA00034000"/>
    </source>
</evidence>
<dbReference type="Gene3D" id="1.10.3810.10">
    <property type="entry name" value="Biosynthetic peptidoglycan transglycosylase-like"/>
    <property type="match status" value="1"/>
</dbReference>
<evidence type="ECO:0000256" key="9">
    <source>
        <dbReference type="ARBA" id="ARBA00022801"/>
    </source>
</evidence>
<feature type="domain" description="Penicillin-binding protein transpeptidase" evidence="18">
    <location>
        <begin position="475"/>
        <end position="728"/>
    </location>
</feature>
<dbReference type="GO" id="GO:0009002">
    <property type="term" value="F:serine-type D-Ala-D-Ala carboxypeptidase activity"/>
    <property type="evidence" value="ECO:0007669"/>
    <property type="project" value="UniProtKB-EC"/>
</dbReference>
<evidence type="ECO:0000256" key="10">
    <source>
        <dbReference type="ARBA" id="ARBA00022960"/>
    </source>
</evidence>
<dbReference type="PANTHER" id="PTHR32282:SF11">
    <property type="entry name" value="PENICILLIN-BINDING PROTEIN 1B"/>
    <property type="match status" value="1"/>
</dbReference>
<keyword evidence="12 17" id="KW-0472">Membrane</keyword>
<dbReference type="InterPro" id="IPR001460">
    <property type="entry name" value="PCN-bd_Tpept"/>
</dbReference>
<keyword evidence="10" id="KW-0133">Cell shape</keyword>
<evidence type="ECO:0000259" key="19">
    <source>
        <dbReference type="Pfam" id="PF00912"/>
    </source>
</evidence>
<dbReference type="GO" id="GO:0030288">
    <property type="term" value="C:outer membrane-bounded periplasmic space"/>
    <property type="evidence" value="ECO:0007669"/>
    <property type="project" value="TreeGrafter"/>
</dbReference>
<evidence type="ECO:0000259" key="18">
    <source>
        <dbReference type="Pfam" id="PF00905"/>
    </source>
</evidence>
<evidence type="ECO:0000256" key="16">
    <source>
        <dbReference type="ARBA" id="ARBA00049902"/>
    </source>
</evidence>
<protein>
    <submittedName>
        <fullName evidence="20">Penicillin-binding protein</fullName>
    </submittedName>
</protein>
<comment type="similarity">
    <text evidence="2">In the C-terminal section; belongs to the transpeptidase family.</text>
</comment>
<dbReference type="Pfam" id="PF00912">
    <property type="entry name" value="Transgly"/>
    <property type="match status" value="1"/>
</dbReference>
<evidence type="ECO:0000256" key="7">
    <source>
        <dbReference type="ARBA" id="ARBA00022676"/>
    </source>
</evidence>
<keyword evidence="5" id="KW-0121">Carboxypeptidase</keyword>
<dbReference type="GO" id="GO:0008955">
    <property type="term" value="F:peptidoglycan glycosyltransferase activity"/>
    <property type="evidence" value="ECO:0007669"/>
    <property type="project" value="UniProtKB-EC"/>
</dbReference>
<comment type="catalytic activity">
    <reaction evidence="16">
        <text>[GlcNAc-(1-&gt;4)-Mur2Ac(oyl-L-Ala-gamma-D-Glu-L-Lys-D-Ala-D-Ala)](n)-di-trans,octa-cis-undecaprenyl diphosphate + beta-D-GlcNAc-(1-&gt;4)-Mur2Ac(oyl-L-Ala-gamma-D-Glu-L-Lys-D-Ala-D-Ala)-di-trans,octa-cis-undecaprenyl diphosphate = [GlcNAc-(1-&gt;4)-Mur2Ac(oyl-L-Ala-gamma-D-Glu-L-Lys-D-Ala-D-Ala)](n+1)-di-trans,octa-cis-undecaprenyl diphosphate + di-trans,octa-cis-undecaprenyl diphosphate + H(+)</text>
        <dbReference type="Rhea" id="RHEA:23708"/>
        <dbReference type="Rhea" id="RHEA-COMP:9602"/>
        <dbReference type="Rhea" id="RHEA-COMP:9603"/>
        <dbReference type="ChEBI" id="CHEBI:15378"/>
        <dbReference type="ChEBI" id="CHEBI:58405"/>
        <dbReference type="ChEBI" id="CHEBI:60033"/>
        <dbReference type="ChEBI" id="CHEBI:78435"/>
        <dbReference type="EC" id="2.4.99.28"/>
    </reaction>
</comment>
<evidence type="ECO:0000256" key="1">
    <source>
        <dbReference type="ARBA" id="ARBA00004236"/>
    </source>
</evidence>
<evidence type="ECO:0000256" key="5">
    <source>
        <dbReference type="ARBA" id="ARBA00022645"/>
    </source>
</evidence>
<feature type="transmembrane region" description="Helical" evidence="17">
    <location>
        <begin position="164"/>
        <end position="186"/>
    </location>
</feature>
<evidence type="ECO:0000313" key="21">
    <source>
        <dbReference type="Proteomes" id="UP000231252"/>
    </source>
</evidence>
<dbReference type="GO" id="GO:0005886">
    <property type="term" value="C:plasma membrane"/>
    <property type="evidence" value="ECO:0007669"/>
    <property type="project" value="UniProtKB-SubCell"/>
</dbReference>
<keyword evidence="7" id="KW-0328">Glycosyltransferase</keyword>
<evidence type="ECO:0000256" key="2">
    <source>
        <dbReference type="ARBA" id="ARBA00007090"/>
    </source>
</evidence>
<evidence type="ECO:0000256" key="13">
    <source>
        <dbReference type="ARBA" id="ARBA00023268"/>
    </source>
</evidence>
<evidence type="ECO:0000313" key="20">
    <source>
        <dbReference type="EMBL" id="PIS22128.1"/>
    </source>
</evidence>
<dbReference type="EMBL" id="PEYU01000079">
    <property type="protein sequence ID" value="PIS22128.1"/>
    <property type="molecule type" value="Genomic_DNA"/>
</dbReference>
<dbReference type="GO" id="GO:0006508">
    <property type="term" value="P:proteolysis"/>
    <property type="evidence" value="ECO:0007669"/>
    <property type="project" value="UniProtKB-KW"/>
</dbReference>
<evidence type="ECO:0000256" key="4">
    <source>
        <dbReference type="ARBA" id="ARBA00022475"/>
    </source>
</evidence>
<evidence type="ECO:0000256" key="11">
    <source>
        <dbReference type="ARBA" id="ARBA00022984"/>
    </source>
</evidence>
<dbReference type="Gene3D" id="3.40.710.10">
    <property type="entry name" value="DD-peptidase/beta-lactamase superfamily"/>
    <property type="match status" value="1"/>
</dbReference>
<comment type="catalytic activity">
    <reaction evidence="15">
        <text>Preferential cleavage: (Ac)2-L-Lys-D-Ala-|-D-Ala. Also transpeptidation of peptidyl-alanyl moieties that are N-acyl substituents of D-alanine.</text>
        <dbReference type="EC" id="3.4.16.4"/>
    </reaction>
</comment>
<accession>A0A2H0XDD2</accession>
<dbReference type="InterPro" id="IPR036950">
    <property type="entry name" value="PBP_transglycosylase"/>
</dbReference>
<comment type="subcellular location">
    <subcellularLocation>
        <location evidence="1">Cell membrane</location>
    </subcellularLocation>
</comment>
<evidence type="ECO:0000256" key="8">
    <source>
        <dbReference type="ARBA" id="ARBA00022679"/>
    </source>
</evidence>
<dbReference type="InterPro" id="IPR050396">
    <property type="entry name" value="Glycosyltr_51/Transpeptidase"/>
</dbReference>
<evidence type="ECO:0000256" key="3">
    <source>
        <dbReference type="ARBA" id="ARBA00007739"/>
    </source>
</evidence>
<dbReference type="InterPro" id="IPR001264">
    <property type="entry name" value="Glyco_trans_51"/>
</dbReference>
<dbReference type="Proteomes" id="UP000231252">
    <property type="component" value="Unassembled WGS sequence"/>
</dbReference>
<dbReference type="Pfam" id="PF00905">
    <property type="entry name" value="Transpeptidase"/>
    <property type="match status" value="1"/>
</dbReference>
<dbReference type="AlphaFoldDB" id="A0A2H0XDD2"/>
<feature type="domain" description="Glycosyl transferase family 51" evidence="19">
    <location>
        <begin position="215"/>
        <end position="388"/>
    </location>
</feature>
<feature type="transmembrane region" description="Helical" evidence="17">
    <location>
        <begin position="20"/>
        <end position="45"/>
    </location>
</feature>
<dbReference type="GO" id="GO:0008360">
    <property type="term" value="P:regulation of cell shape"/>
    <property type="evidence" value="ECO:0007669"/>
    <property type="project" value="UniProtKB-KW"/>
</dbReference>
<proteinExistence type="inferred from homology"/>
<name>A0A2H0XDD2_UNCKA</name>
<dbReference type="SUPFAM" id="SSF53955">
    <property type="entry name" value="Lysozyme-like"/>
    <property type="match status" value="1"/>
</dbReference>
<dbReference type="GO" id="GO:0009252">
    <property type="term" value="P:peptidoglycan biosynthetic process"/>
    <property type="evidence" value="ECO:0007669"/>
    <property type="project" value="UniProtKB-KW"/>
</dbReference>
<evidence type="ECO:0000256" key="6">
    <source>
        <dbReference type="ARBA" id="ARBA00022670"/>
    </source>
</evidence>
<reference evidence="21" key="1">
    <citation type="submission" date="2017-09" db="EMBL/GenBank/DDBJ databases">
        <title>Depth-based differentiation of microbial function through sediment-hosted aquifers and enrichment of novel symbionts in the deep terrestrial subsurface.</title>
        <authorList>
            <person name="Probst A.J."/>
            <person name="Ladd B."/>
            <person name="Jarett J.K."/>
            <person name="Geller-Mcgrath D.E."/>
            <person name="Sieber C.M.K."/>
            <person name="Emerson J.B."/>
            <person name="Anantharaman K."/>
            <person name="Thomas B.C."/>
            <person name="Malmstrom R."/>
            <person name="Stieglmeier M."/>
            <person name="Klingl A."/>
            <person name="Woyke T."/>
            <person name="Ryan C.M."/>
            <person name="Banfield J.F."/>
        </authorList>
    </citation>
    <scope>NUCLEOTIDE SEQUENCE [LARGE SCALE GENOMIC DNA]</scope>
</reference>
<keyword evidence="17" id="KW-0812">Transmembrane</keyword>
<dbReference type="GO" id="GO:0071555">
    <property type="term" value="P:cell wall organization"/>
    <property type="evidence" value="ECO:0007669"/>
    <property type="project" value="UniProtKB-KW"/>
</dbReference>
<keyword evidence="13" id="KW-0511">Multifunctional enzyme</keyword>
<comment type="similarity">
    <text evidence="3">In the N-terminal section; belongs to the glycosyltransferase 51 family.</text>
</comment>
<keyword evidence="8" id="KW-0808">Transferase</keyword>
<organism evidence="20 21">
    <name type="scientific">candidate division WWE3 bacterium CG08_land_8_20_14_0_20_41_10</name>
    <dbReference type="NCBI Taxonomy" id="1975085"/>
    <lineage>
        <taxon>Bacteria</taxon>
        <taxon>Katanobacteria</taxon>
    </lineage>
</organism>
<keyword evidence="14" id="KW-0961">Cell wall biogenesis/degradation</keyword>
<dbReference type="PANTHER" id="PTHR32282">
    <property type="entry name" value="BINDING PROTEIN TRANSPEPTIDASE, PUTATIVE-RELATED"/>
    <property type="match status" value="1"/>
</dbReference>
<dbReference type="SUPFAM" id="SSF56601">
    <property type="entry name" value="beta-lactamase/transpeptidase-like"/>
    <property type="match status" value="1"/>
</dbReference>
<keyword evidence="17" id="KW-1133">Transmembrane helix</keyword>
<dbReference type="InterPro" id="IPR023346">
    <property type="entry name" value="Lysozyme-like_dom_sf"/>
</dbReference>
<evidence type="ECO:0000256" key="12">
    <source>
        <dbReference type="ARBA" id="ARBA00023136"/>
    </source>
</evidence>
<dbReference type="FunFam" id="1.10.3810.10:FF:000001">
    <property type="entry name" value="Penicillin-binding protein 1A"/>
    <property type="match status" value="1"/>
</dbReference>
<comment type="caution">
    <text evidence="20">The sequence shown here is derived from an EMBL/GenBank/DDBJ whole genome shotgun (WGS) entry which is preliminary data.</text>
</comment>
<keyword evidence="6" id="KW-0645">Protease</keyword>
<keyword evidence="9" id="KW-0378">Hydrolase</keyword>